<accession>A0AAU9JMS8</accession>
<gene>
    <name evidence="2" type="ORF">BSTOLATCC_MIC32961</name>
</gene>
<feature type="chain" id="PRO_5043897141" evidence="1">
    <location>
        <begin position="17"/>
        <end position="123"/>
    </location>
</feature>
<comment type="caution">
    <text evidence="2">The sequence shown here is derived from an EMBL/GenBank/DDBJ whole genome shotgun (WGS) entry which is preliminary data.</text>
</comment>
<sequence>MKKLFLLLFIVSCMQAYTVPPSNSERSECLSDLDCPILDCFTYPCGTLECEDNKCVLKEPEEICVVGGCSGQLCISIYEDGVTTCEWKSEYGCYAEYGSCALIDGKCQWEPTDDLKACIRDRT</sequence>
<feature type="signal peptide" evidence="1">
    <location>
        <begin position="1"/>
        <end position="16"/>
    </location>
</feature>
<protein>
    <submittedName>
        <fullName evidence="2">Uncharacterized protein</fullName>
    </submittedName>
</protein>
<evidence type="ECO:0000313" key="2">
    <source>
        <dbReference type="EMBL" id="CAG9323056.1"/>
    </source>
</evidence>
<evidence type="ECO:0000313" key="3">
    <source>
        <dbReference type="Proteomes" id="UP001162131"/>
    </source>
</evidence>
<organism evidence="2 3">
    <name type="scientific">Blepharisma stoltei</name>
    <dbReference type="NCBI Taxonomy" id="1481888"/>
    <lineage>
        <taxon>Eukaryota</taxon>
        <taxon>Sar</taxon>
        <taxon>Alveolata</taxon>
        <taxon>Ciliophora</taxon>
        <taxon>Postciliodesmatophora</taxon>
        <taxon>Heterotrichea</taxon>
        <taxon>Heterotrichida</taxon>
        <taxon>Blepharismidae</taxon>
        <taxon>Blepharisma</taxon>
    </lineage>
</organism>
<proteinExistence type="predicted"/>
<dbReference type="Proteomes" id="UP001162131">
    <property type="component" value="Unassembled WGS sequence"/>
</dbReference>
<dbReference type="AlphaFoldDB" id="A0AAU9JMS8"/>
<dbReference type="EMBL" id="CAJZBQ010000033">
    <property type="protein sequence ID" value="CAG9323056.1"/>
    <property type="molecule type" value="Genomic_DNA"/>
</dbReference>
<evidence type="ECO:0000256" key="1">
    <source>
        <dbReference type="SAM" id="SignalP"/>
    </source>
</evidence>
<keyword evidence="3" id="KW-1185">Reference proteome</keyword>
<name>A0AAU9JMS8_9CILI</name>
<reference evidence="2" key="1">
    <citation type="submission" date="2021-09" db="EMBL/GenBank/DDBJ databases">
        <authorList>
            <consortium name="AG Swart"/>
            <person name="Singh M."/>
            <person name="Singh A."/>
            <person name="Seah K."/>
            <person name="Emmerich C."/>
        </authorList>
    </citation>
    <scope>NUCLEOTIDE SEQUENCE</scope>
    <source>
        <strain evidence="2">ATCC30299</strain>
    </source>
</reference>
<keyword evidence="1" id="KW-0732">Signal</keyword>